<name>A0AAI9Z5L9_9PEZI</name>
<feature type="region of interest" description="Disordered" evidence="1">
    <location>
        <begin position="611"/>
        <end position="641"/>
    </location>
</feature>
<proteinExistence type="predicted"/>
<dbReference type="GeneID" id="85335338"/>
<organism evidence="2 3">
    <name type="scientific">Colletotrichum costaricense</name>
    <dbReference type="NCBI Taxonomy" id="1209916"/>
    <lineage>
        <taxon>Eukaryota</taxon>
        <taxon>Fungi</taxon>
        <taxon>Dikarya</taxon>
        <taxon>Ascomycota</taxon>
        <taxon>Pezizomycotina</taxon>
        <taxon>Sordariomycetes</taxon>
        <taxon>Hypocreomycetidae</taxon>
        <taxon>Glomerellales</taxon>
        <taxon>Glomerellaceae</taxon>
        <taxon>Colletotrichum</taxon>
        <taxon>Colletotrichum acutatum species complex</taxon>
    </lineage>
</organism>
<evidence type="ECO:0008006" key="4">
    <source>
        <dbReference type="Google" id="ProtNLM"/>
    </source>
</evidence>
<gene>
    <name evidence="2" type="ORF">CCOS01_03605</name>
</gene>
<dbReference type="RefSeq" id="XP_060318056.1">
    <property type="nucleotide sequence ID" value="XM_060451791.1"/>
</dbReference>
<reference evidence="2 3" key="1">
    <citation type="submission" date="2016-10" db="EMBL/GenBank/DDBJ databases">
        <title>The genome sequence of Colletotrichum fioriniae PJ7.</title>
        <authorList>
            <person name="Baroncelli R."/>
        </authorList>
    </citation>
    <scope>NUCLEOTIDE SEQUENCE [LARGE SCALE GENOMIC DNA]</scope>
    <source>
        <strain evidence="2 3">IMI 309622</strain>
    </source>
</reference>
<sequence length="716" mass="80152">MIEHERQTAILALDWGSSAIRGSILTRDTRQKYLIFTEDALPGHDQRYQKGAFSSAIYLDGIGRVYTGEDIDQDREPMPSKPFFSTSPKTGDDATDALFQGSQAEETWYLVKQGMNDITRTVIERVESFCNGNNDSDSRTYFYIKEIGLSYPAHWRLGERTEYENLLRKNIPPNSTWIKPNFEVSFHVESLASAHKLFATERLVDEIFVSPQIPVLVVFLDFGGHTMNGCMFSAQKSTDGKLSYHRMGQTFSTFGGTQWWEQEVNKFMKSYVEKTTKRALPPRLRSELLESFQRKIVNFKGCDVEPMYFTCPNPDDEQQICSVNISLNESKTCFLRAMGAPLNLAERKIAEAVSLSAHVKVVLSGGSGKNSAVQARLNLACRRYGLSEPSTMYTPKDDSWNICRGAALATANTMSVRESIAKGAAFGFQRGSLPKGPKESGGLWEEEIEVSLDLTGPSPWKRWFSGKSRVRIICDPFLQVPDRKKYLRLASCCDVIELPQPHKGYWLFELEFEGVGDERSLVIQRHYMGHGGKRIIRSMPTLSLPLYYDSSYCCCLIDTEVDDEGFGLLVTKEGDIVACPERPAQNHLERVEPPDSEEIDNPRKRKRVVLPKHSAASAKLQGVGSKPSGHLPELKPADRLPNPRIVSDATHFKRSAVGLRTVSQVRGMEEVSSSGSDDSIIAVAHDTGFVQHAFSSGRRAMKQAIWSDTSNSDSEA</sequence>
<dbReference type="Proteomes" id="UP001240678">
    <property type="component" value="Unassembled WGS sequence"/>
</dbReference>
<dbReference type="EMBL" id="MOOE01000003">
    <property type="protein sequence ID" value="KAK1534853.1"/>
    <property type="molecule type" value="Genomic_DNA"/>
</dbReference>
<evidence type="ECO:0000313" key="2">
    <source>
        <dbReference type="EMBL" id="KAK1534853.1"/>
    </source>
</evidence>
<protein>
    <recommendedName>
        <fullName evidence="4">Actin-like ATPase domain-containing protein</fullName>
    </recommendedName>
</protein>
<keyword evidence="3" id="KW-1185">Reference proteome</keyword>
<evidence type="ECO:0000256" key="1">
    <source>
        <dbReference type="SAM" id="MobiDB-lite"/>
    </source>
</evidence>
<feature type="region of interest" description="Disordered" evidence="1">
    <location>
        <begin position="70"/>
        <end position="91"/>
    </location>
</feature>
<dbReference type="AlphaFoldDB" id="A0AAI9Z5L9"/>
<comment type="caution">
    <text evidence="2">The sequence shown here is derived from an EMBL/GenBank/DDBJ whole genome shotgun (WGS) entry which is preliminary data.</text>
</comment>
<evidence type="ECO:0000313" key="3">
    <source>
        <dbReference type="Proteomes" id="UP001240678"/>
    </source>
</evidence>
<accession>A0AAI9Z5L9</accession>